<protein>
    <submittedName>
        <fullName evidence="2">Glycosyltransferase</fullName>
    </submittedName>
</protein>
<dbReference type="SUPFAM" id="SSF53448">
    <property type="entry name" value="Nucleotide-diphospho-sugar transferases"/>
    <property type="match status" value="1"/>
</dbReference>
<evidence type="ECO:0000313" key="2">
    <source>
        <dbReference type="EMBL" id="MBT0653841.1"/>
    </source>
</evidence>
<dbReference type="InterPro" id="IPR029044">
    <property type="entry name" value="Nucleotide-diphossugar_trans"/>
</dbReference>
<accession>A0ABS5SEP1</accession>
<keyword evidence="3" id="KW-1185">Reference proteome</keyword>
<dbReference type="Pfam" id="PF00535">
    <property type="entry name" value="Glycos_transf_2"/>
    <property type="match status" value="1"/>
</dbReference>
<dbReference type="PANTHER" id="PTHR22916:SF65">
    <property type="entry name" value="SLR1065 PROTEIN"/>
    <property type="match status" value="1"/>
</dbReference>
<dbReference type="RefSeq" id="WP_214175841.1">
    <property type="nucleotide sequence ID" value="NZ_JAHCVK010000005.1"/>
</dbReference>
<evidence type="ECO:0000259" key="1">
    <source>
        <dbReference type="Pfam" id="PF00535"/>
    </source>
</evidence>
<dbReference type="EMBL" id="JAHCVK010000005">
    <property type="protein sequence ID" value="MBT0653841.1"/>
    <property type="molecule type" value="Genomic_DNA"/>
</dbReference>
<gene>
    <name evidence="2" type="ORF">KI810_12295</name>
</gene>
<proteinExistence type="predicted"/>
<comment type="caution">
    <text evidence="2">The sequence shown here is derived from an EMBL/GenBank/DDBJ whole genome shotgun (WGS) entry which is preliminary data.</text>
</comment>
<dbReference type="Gene3D" id="3.90.550.10">
    <property type="entry name" value="Spore Coat Polysaccharide Biosynthesis Protein SpsA, Chain A"/>
    <property type="match status" value="1"/>
</dbReference>
<reference evidence="2 3" key="1">
    <citation type="submission" date="2021-05" db="EMBL/GenBank/DDBJ databases">
        <title>The draft genome of Geobacter luticola JCM 17780.</title>
        <authorList>
            <person name="Xu Z."/>
            <person name="Masuda Y."/>
            <person name="Itoh H."/>
            <person name="Senoo K."/>
        </authorList>
    </citation>
    <scope>NUCLEOTIDE SEQUENCE [LARGE SCALE GENOMIC DNA]</scope>
    <source>
        <strain evidence="2 3">JCM 17780</strain>
    </source>
</reference>
<feature type="domain" description="Glycosyltransferase 2-like" evidence="1">
    <location>
        <begin position="4"/>
        <end position="171"/>
    </location>
</feature>
<dbReference type="Proteomes" id="UP000756860">
    <property type="component" value="Unassembled WGS sequence"/>
</dbReference>
<dbReference type="InterPro" id="IPR001173">
    <property type="entry name" value="Glyco_trans_2-like"/>
</dbReference>
<name>A0ABS5SEP1_9BACT</name>
<organism evidence="2 3">
    <name type="scientific">Geomobilimonas luticola</name>
    <dbReference type="NCBI Taxonomy" id="1114878"/>
    <lineage>
        <taxon>Bacteria</taxon>
        <taxon>Pseudomonadati</taxon>
        <taxon>Thermodesulfobacteriota</taxon>
        <taxon>Desulfuromonadia</taxon>
        <taxon>Geobacterales</taxon>
        <taxon>Geobacteraceae</taxon>
        <taxon>Geomobilimonas</taxon>
    </lineage>
</organism>
<evidence type="ECO:0000313" key="3">
    <source>
        <dbReference type="Proteomes" id="UP000756860"/>
    </source>
</evidence>
<sequence>MIISVITPSYNQGQFLAETIESVIRQEGDFSIDYLIIDGGSSDDSLAIIKHYDTLLRNREWPIACRGITYRWISERDNGQTDALMKGFRLAQGDIFAWLNSDDTYLPGTLETVAGAFRVHADTGLLYGDAHYCDTAGAVIGRYRTEEFDLDRLASANIVCQPAAFFRRQAFTAVGGLDVTLHFAMDYDLWIRIGRRFSCHHIPRMLATYRLHETSKTISSDTLIRNSEESLGVTRRHFGWAPLTRVYTSCSILCAARLPGLFGNSRLALAAAASACTLIRSLVLNRGFHRNDLKLLNRENFRKLCRSRIEIMTGGKP</sequence>
<dbReference type="CDD" id="cd06433">
    <property type="entry name" value="GT_2_WfgS_like"/>
    <property type="match status" value="1"/>
</dbReference>
<dbReference type="PANTHER" id="PTHR22916">
    <property type="entry name" value="GLYCOSYLTRANSFERASE"/>
    <property type="match status" value="1"/>
</dbReference>